<dbReference type="Proteomes" id="UP000094444">
    <property type="component" value="Unassembled WGS sequence"/>
</dbReference>
<feature type="transmembrane region" description="Helical" evidence="1">
    <location>
        <begin position="235"/>
        <end position="252"/>
    </location>
</feature>
<dbReference type="STRING" id="158607.A0A2P5HE92"/>
<feature type="transmembrane region" description="Helical" evidence="1">
    <location>
        <begin position="165"/>
        <end position="188"/>
    </location>
</feature>
<dbReference type="InParanoid" id="A0A2P5HE92"/>
<organism evidence="2 3">
    <name type="scientific">Diaporthe helianthi</name>
    <dbReference type="NCBI Taxonomy" id="158607"/>
    <lineage>
        <taxon>Eukaryota</taxon>
        <taxon>Fungi</taxon>
        <taxon>Dikarya</taxon>
        <taxon>Ascomycota</taxon>
        <taxon>Pezizomycotina</taxon>
        <taxon>Sordariomycetes</taxon>
        <taxon>Sordariomycetidae</taxon>
        <taxon>Diaporthales</taxon>
        <taxon>Diaporthaceae</taxon>
        <taxon>Diaporthe</taxon>
    </lineage>
</organism>
<keyword evidence="3" id="KW-1185">Reference proteome</keyword>
<accession>A0A2P5HE92</accession>
<dbReference type="OrthoDB" id="72269at2759"/>
<evidence type="ECO:0000313" key="2">
    <source>
        <dbReference type="EMBL" id="POS68567.1"/>
    </source>
</evidence>
<dbReference type="AlphaFoldDB" id="A0A2P5HE92"/>
<feature type="transmembrane region" description="Helical" evidence="1">
    <location>
        <begin position="292"/>
        <end position="310"/>
    </location>
</feature>
<sequence>MAQFESRAVRAALATPFVVLAGVCLSSMDTNKLIAQQQPFLHAGAIDFEDGSIPIFENFYWLSFLDEMWRGITVTFSNSYLPLDTIGWWQLFCFLHDLGPMYSVWLLESCRAGNVGTPVYAVTLFTFIAQLLGVGNVAPIYYFLHVTFAPSAASLKRSAKQGIRAEQASFLLPLFLALHTFEVIRAFIAPEPETRQYWVWAWQMSPLWLGVANSLLCSMAARLVKNNIIASPRSLLVCMCTISSAIWVYTWYSAPFSLSDIFIPDAGVHTDFIRHTRKAMQCDEVYSFGSSFLWLLYMFFDMYSAGLIGIGSLAASACLPLVVVVTGPGSAFALGWYWREQVLSSH</sequence>
<protein>
    <submittedName>
        <fullName evidence="2">Uncharacterized protein</fullName>
    </submittedName>
</protein>
<name>A0A2P5HE92_DIAHE</name>
<comment type="caution">
    <text evidence="2">The sequence shown here is derived from an EMBL/GenBank/DDBJ whole genome shotgun (WGS) entry which is preliminary data.</text>
</comment>
<evidence type="ECO:0000256" key="1">
    <source>
        <dbReference type="SAM" id="Phobius"/>
    </source>
</evidence>
<evidence type="ECO:0000313" key="3">
    <source>
        <dbReference type="Proteomes" id="UP000094444"/>
    </source>
</evidence>
<reference evidence="2" key="1">
    <citation type="submission" date="2017-09" db="EMBL/GenBank/DDBJ databases">
        <title>Polyketide synthases of a Diaporthe helianthi virulent isolate.</title>
        <authorList>
            <person name="Baroncelli R."/>
        </authorList>
    </citation>
    <scope>NUCLEOTIDE SEQUENCE [LARGE SCALE GENOMIC DNA]</scope>
    <source>
        <strain evidence="2">7/96</strain>
    </source>
</reference>
<keyword evidence="1" id="KW-0472">Membrane</keyword>
<feature type="transmembrane region" description="Helical" evidence="1">
    <location>
        <begin position="119"/>
        <end position="144"/>
    </location>
</feature>
<feature type="transmembrane region" description="Helical" evidence="1">
    <location>
        <begin position="200"/>
        <end position="223"/>
    </location>
</feature>
<gene>
    <name evidence="2" type="ORF">DHEL01_v213039</name>
</gene>
<feature type="transmembrane region" description="Helical" evidence="1">
    <location>
        <begin position="317"/>
        <end position="338"/>
    </location>
</feature>
<keyword evidence="1" id="KW-1133">Transmembrane helix</keyword>
<keyword evidence="1" id="KW-0812">Transmembrane</keyword>
<proteinExistence type="predicted"/>
<dbReference type="EMBL" id="MAVT02004018">
    <property type="protein sequence ID" value="POS68567.1"/>
    <property type="molecule type" value="Genomic_DNA"/>
</dbReference>